<dbReference type="EMBL" id="BMMK01000003">
    <property type="protein sequence ID" value="GGM42935.1"/>
    <property type="molecule type" value="Genomic_DNA"/>
</dbReference>
<dbReference type="Proteomes" id="UP000637578">
    <property type="component" value="Unassembled WGS sequence"/>
</dbReference>
<protein>
    <submittedName>
        <fullName evidence="3">Uncharacterized protein</fullName>
    </submittedName>
</protein>
<keyword evidence="4" id="KW-1185">Reference proteome</keyword>
<comment type="caution">
    <text evidence="3">The sequence shown here is derived from an EMBL/GenBank/DDBJ whole genome shotgun (WGS) entry which is preliminary data.</text>
</comment>
<feature type="compositionally biased region" description="Low complexity" evidence="1">
    <location>
        <begin position="1"/>
        <end position="19"/>
    </location>
</feature>
<proteinExistence type="predicted"/>
<keyword evidence="2" id="KW-1133">Transmembrane helix</keyword>
<name>A0A8J3C6T7_9PSEU</name>
<keyword evidence="2" id="KW-0472">Membrane</keyword>
<feature type="transmembrane region" description="Helical" evidence="2">
    <location>
        <begin position="194"/>
        <end position="213"/>
    </location>
</feature>
<reference evidence="3" key="1">
    <citation type="journal article" date="2014" name="Int. J. Syst. Evol. Microbiol.">
        <title>Complete genome sequence of Corynebacterium casei LMG S-19264T (=DSM 44701T), isolated from a smear-ripened cheese.</title>
        <authorList>
            <consortium name="US DOE Joint Genome Institute (JGI-PGF)"/>
            <person name="Walter F."/>
            <person name="Albersmeier A."/>
            <person name="Kalinowski J."/>
            <person name="Ruckert C."/>
        </authorList>
    </citation>
    <scope>NUCLEOTIDE SEQUENCE</scope>
    <source>
        <strain evidence="3">CGMCC 4.5737</strain>
    </source>
</reference>
<gene>
    <name evidence="3" type="ORF">GCM10012275_12340</name>
</gene>
<sequence length="594" mass="66085">MTAESLSSSVSGSTPFSTTRIEAPQLDDEATRHLSVAAHIDEEFADRAVSEFVAEPRRAVPPSPGVDAAAVLRQALVASRRRLVRDAVLVVLFVLLLVVNVVTAMTWLFLGLVWALVALFSRRAQGQQTRAQREPGERPFPVTGAILFALFGLWALLGTDLYLLLLRMFAPLFYSPRELRSQVIPMGDITPGPGVFLILLAALAVLVLDRLGVRHLLLRHFRYGVYRSDQRAASWWDRLLRDWGWRPYSRRIEQVAATAERGNLVVHDGWRAFVGSGDLARSWSIAVRLRTEEDEEPRPLSPTTLYEAVASEMESMRSSDQLAPGFRLRGLSGTPHAVVSAHSLMRYRHEPLARNILPDPESSPTTSLPGDVMREITDRSPEWIRHYRCYRVESWHKELVSSSYLHIGCDERTLYVEWNAFQLNPVHPYYGREDWWEARLPSALGQALVDFLALPASLFRRIRLMIRSAAIALRSVGFGGRIVPSTYGARNSIRELVAAYRGETYFQDMDAIRYVKLMERKAFSAIINCLRDHGYSTEEFEGNANAVINNTIINGSKVSGLVIGGKENQVTVGGANPGQAAAGVGAPSRAGGKG</sequence>
<dbReference type="AlphaFoldDB" id="A0A8J3C6T7"/>
<reference evidence="3" key="2">
    <citation type="submission" date="2020-09" db="EMBL/GenBank/DDBJ databases">
        <authorList>
            <person name="Sun Q."/>
            <person name="Zhou Y."/>
        </authorList>
    </citation>
    <scope>NUCLEOTIDE SEQUENCE</scope>
    <source>
        <strain evidence="3">CGMCC 4.5737</strain>
    </source>
</reference>
<feature type="region of interest" description="Disordered" evidence="1">
    <location>
        <begin position="1"/>
        <end position="22"/>
    </location>
</feature>
<evidence type="ECO:0000313" key="4">
    <source>
        <dbReference type="Proteomes" id="UP000637578"/>
    </source>
</evidence>
<evidence type="ECO:0000256" key="1">
    <source>
        <dbReference type="SAM" id="MobiDB-lite"/>
    </source>
</evidence>
<organism evidence="3 4">
    <name type="scientific">Longimycelium tulufanense</name>
    <dbReference type="NCBI Taxonomy" id="907463"/>
    <lineage>
        <taxon>Bacteria</taxon>
        <taxon>Bacillati</taxon>
        <taxon>Actinomycetota</taxon>
        <taxon>Actinomycetes</taxon>
        <taxon>Pseudonocardiales</taxon>
        <taxon>Pseudonocardiaceae</taxon>
        <taxon>Longimycelium</taxon>
    </lineage>
</organism>
<accession>A0A8J3C6T7</accession>
<keyword evidence="2" id="KW-0812">Transmembrane</keyword>
<feature type="transmembrane region" description="Helical" evidence="2">
    <location>
        <begin position="83"/>
        <end position="101"/>
    </location>
</feature>
<feature type="region of interest" description="Disordered" evidence="1">
    <location>
        <begin position="574"/>
        <end position="594"/>
    </location>
</feature>
<evidence type="ECO:0000313" key="3">
    <source>
        <dbReference type="EMBL" id="GGM42935.1"/>
    </source>
</evidence>
<feature type="transmembrane region" description="Helical" evidence="2">
    <location>
        <begin position="145"/>
        <end position="174"/>
    </location>
</feature>
<evidence type="ECO:0000256" key="2">
    <source>
        <dbReference type="SAM" id="Phobius"/>
    </source>
</evidence>